<proteinExistence type="predicted"/>
<name>A0A8J7LTW4_9RHOB</name>
<dbReference type="Proteomes" id="UP000619079">
    <property type="component" value="Unassembled WGS sequence"/>
</dbReference>
<comment type="caution">
    <text evidence="1">The sequence shown here is derived from an EMBL/GenBank/DDBJ whole genome shotgun (WGS) entry which is preliminary data.</text>
</comment>
<sequence>MLDRLIHRTALRHWRSVLAQAPSAPAPLLRARRNRARALRAELDRLIHAADAQLTLPAIGATAFPRPHGTDWAWRPALWRGPLPVRGLASPADNTPLGDEIALFHDCRRREIALRQDRNQRPADLAPFGLCVEVFGSEASFLSLAVDLPHAAVQGLAPTHILRVDATLDAEAPQQVFLRLNIRQGPNTEQVVRALPLADGTGHVEFDMAYCGLDKNRVQALWLDVIFERPAMNRLTLRDLTFARFPRAHL</sequence>
<dbReference type="Pfam" id="PF20086">
    <property type="entry name" value="DUF6478"/>
    <property type="match status" value="1"/>
</dbReference>
<organism evidence="1 2">
    <name type="scientific">Sedimentitalea arenosa</name>
    <dbReference type="NCBI Taxonomy" id="2798803"/>
    <lineage>
        <taxon>Bacteria</taxon>
        <taxon>Pseudomonadati</taxon>
        <taxon>Pseudomonadota</taxon>
        <taxon>Alphaproteobacteria</taxon>
        <taxon>Rhodobacterales</taxon>
        <taxon>Paracoccaceae</taxon>
        <taxon>Sedimentitalea</taxon>
    </lineage>
</organism>
<gene>
    <name evidence="1" type="ORF">JF290_19080</name>
</gene>
<dbReference type="InterPro" id="IPR045514">
    <property type="entry name" value="DUF6478"/>
</dbReference>
<dbReference type="AlphaFoldDB" id="A0A8J7LTW4"/>
<keyword evidence="2" id="KW-1185">Reference proteome</keyword>
<reference evidence="1" key="1">
    <citation type="submission" date="2020-12" db="EMBL/GenBank/DDBJ databases">
        <title>Sedimentitalea sp. nov., isolated from sand in Incheon.</title>
        <authorList>
            <person name="Kim W."/>
        </authorList>
    </citation>
    <scope>NUCLEOTIDE SEQUENCE</scope>
    <source>
        <strain evidence="1">CAU 1593</strain>
    </source>
</reference>
<evidence type="ECO:0000313" key="2">
    <source>
        <dbReference type="Proteomes" id="UP000619079"/>
    </source>
</evidence>
<dbReference type="EMBL" id="JAELVR010000017">
    <property type="protein sequence ID" value="MBJ6373629.1"/>
    <property type="molecule type" value="Genomic_DNA"/>
</dbReference>
<protein>
    <submittedName>
        <fullName evidence="1">Uncharacterized protein</fullName>
    </submittedName>
</protein>
<evidence type="ECO:0000313" key="1">
    <source>
        <dbReference type="EMBL" id="MBJ6373629.1"/>
    </source>
</evidence>
<accession>A0A8J7LTW4</accession>